<evidence type="ECO:0000313" key="4">
    <source>
        <dbReference type="Proteomes" id="UP000321049"/>
    </source>
</evidence>
<dbReference type="PANTHER" id="PTHR46044">
    <property type="entry name" value="NITRILASE"/>
    <property type="match status" value="1"/>
</dbReference>
<dbReference type="GO" id="GO:0003824">
    <property type="term" value="F:catalytic activity"/>
    <property type="evidence" value="ECO:0007669"/>
    <property type="project" value="InterPro"/>
</dbReference>
<organism evidence="3 4">
    <name type="scientific">Cellulomonas terrae</name>
    <dbReference type="NCBI Taxonomy" id="311234"/>
    <lineage>
        <taxon>Bacteria</taxon>
        <taxon>Bacillati</taxon>
        <taxon>Actinomycetota</taxon>
        <taxon>Actinomycetes</taxon>
        <taxon>Micrococcales</taxon>
        <taxon>Cellulomonadaceae</taxon>
        <taxon>Cellulomonas</taxon>
    </lineage>
</organism>
<evidence type="ECO:0000313" key="3">
    <source>
        <dbReference type="EMBL" id="GEL97095.1"/>
    </source>
</evidence>
<accession>A0A511JGN0</accession>
<dbReference type="PANTHER" id="PTHR46044:SF1">
    <property type="entry name" value="CN HYDROLASE DOMAIN-CONTAINING PROTEIN"/>
    <property type="match status" value="1"/>
</dbReference>
<dbReference type="Proteomes" id="UP000321049">
    <property type="component" value="Unassembled WGS sequence"/>
</dbReference>
<proteinExistence type="inferred from homology"/>
<dbReference type="EMBL" id="BJWH01000002">
    <property type="protein sequence ID" value="GEL97095.1"/>
    <property type="molecule type" value="Genomic_DNA"/>
</dbReference>
<dbReference type="PROSITE" id="PS50263">
    <property type="entry name" value="CN_HYDROLASE"/>
    <property type="match status" value="1"/>
</dbReference>
<dbReference type="OrthoDB" id="9811121at2"/>
<dbReference type="CDD" id="cd07564">
    <property type="entry name" value="nitrilases_CHs"/>
    <property type="match status" value="1"/>
</dbReference>
<gene>
    <name evidence="3" type="ORF">CTE05_06420</name>
</gene>
<dbReference type="InterPro" id="IPR044149">
    <property type="entry name" value="Nitrilases_CHs"/>
</dbReference>
<evidence type="ECO:0000259" key="2">
    <source>
        <dbReference type="PROSITE" id="PS50263"/>
    </source>
</evidence>
<dbReference type="RefSeq" id="WP_146844664.1">
    <property type="nucleotide sequence ID" value="NZ_BJWH01000002.1"/>
</dbReference>
<name>A0A511JGN0_9CELL</name>
<reference evidence="3 4" key="1">
    <citation type="submission" date="2019-07" db="EMBL/GenBank/DDBJ databases">
        <title>Whole genome shotgun sequence of Cellulomonas terrae NBRC 100819.</title>
        <authorList>
            <person name="Hosoyama A."/>
            <person name="Uohara A."/>
            <person name="Ohji S."/>
            <person name="Ichikawa N."/>
        </authorList>
    </citation>
    <scope>NUCLEOTIDE SEQUENCE [LARGE SCALE GENOMIC DNA]</scope>
    <source>
        <strain evidence="3 4">NBRC 100819</strain>
    </source>
</reference>
<comment type="similarity">
    <text evidence="1">Belongs to the carbon-nitrogen hydrolase superfamily. Nitrilase family.</text>
</comment>
<sequence length="313" mass="34054">MTLTRVAAVQAAPVLMDRQGCVEKAVGLIEKAAADGAHLVVFPEVFIPGTPIWMDSRPIWDGDEEWFALLLDQAVVVPGPETAALGAAAAEAGVHVVVNVEEREPHGSTIYNTTLYLGPDGRLLAKHRKLMPTGSERTVWGMGDGSTLPVVETPFGRLSGLTCWENYMPLARFYLYAQGVDIWAAPTLATGDGWVATLRHIAREGRCYVIGVNPCTHIDQIPADFPRRDEVWTVKEGDGGWVEPGNSVIVGPNGELLAGPARHEETILTADIDLAQVRAARRLFDPTGHYHRPDVFRLTVDTRPRPAVTLADD</sequence>
<dbReference type="Pfam" id="PF00795">
    <property type="entry name" value="CN_hydrolase"/>
    <property type="match status" value="1"/>
</dbReference>
<keyword evidence="4" id="KW-1185">Reference proteome</keyword>
<feature type="domain" description="CN hydrolase" evidence="2">
    <location>
        <begin position="4"/>
        <end position="274"/>
    </location>
</feature>
<dbReference type="SUPFAM" id="SSF56317">
    <property type="entry name" value="Carbon-nitrogen hydrolase"/>
    <property type="match status" value="1"/>
</dbReference>
<dbReference type="Gene3D" id="3.60.110.10">
    <property type="entry name" value="Carbon-nitrogen hydrolase"/>
    <property type="match status" value="1"/>
</dbReference>
<evidence type="ECO:0000256" key="1">
    <source>
        <dbReference type="ARBA" id="ARBA00008129"/>
    </source>
</evidence>
<comment type="caution">
    <text evidence="3">The sequence shown here is derived from an EMBL/GenBank/DDBJ whole genome shotgun (WGS) entry which is preliminary data.</text>
</comment>
<dbReference type="AlphaFoldDB" id="A0A511JGN0"/>
<dbReference type="InterPro" id="IPR036526">
    <property type="entry name" value="C-N_Hydrolase_sf"/>
</dbReference>
<dbReference type="InterPro" id="IPR003010">
    <property type="entry name" value="C-N_Hydrolase"/>
</dbReference>
<protein>
    <submittedName>
        <fullName evidence="3">Nitrilase</fullName>
    </submittedName>
</protein>